<proteinExistence type="predicted"/>
<evidence type="ECO:0000313" key="2">
    <source>
        <dbReference type="EMBL" id="MFC5269442.1"/>
    </source>
</evidence>
<sequence>MEDMNTNQEGRVRRSSTDKANQAVDQEILENISQYGYASLEALEDRIEELNKEWDIERVLEVNASTLALTGVLLGFAKDKRWFIVPGIVTTFLLQHGLQGWCPPLPVLRKLGFRTRKEIDEERYALKILRGDFEQPSGKTAPETLLKIVRK</sequence>
<evidence type="ECO:0008006" key="4">
    <source>
        <dbReference type="Google" id="ProtNLM"/>
    </source>
</evidence>
<dbReference type="Proteomes" id="UP001596161">
    <property type="component" value="Unassembled WGS sequence"/>
</dbReference>
<evidence type="ECO:0000256" key="1">
    <source>
        <dbReference type="SAM" id="MobiDB-lite"/>
    </source>
</evidence>
<dbReference type="Gene3D" id="6.10.140.1340">
    <property type="match status" value="1"/>
</dbReference>
<name>A0ABW0E539_9BACT</name>
<dbReference type="RefSeq" id="WP_378015818.1">
    <property type="nucleotide sequence ID" value="NZ_JBHSKT010000001.1"/>
</dbReference>
<reference evidence="3" key="1">
    <citation type="journal article" date="2019" name="Int. J. Syst. Evol. Microbiol.">
        <title>The Global Catalogue of Microorganisms (GCM) 10K type strain sequencing project: providing services to taxonomists for standard genome sequencing and annotation.</title>
        <authorList>
            <consortium name="The Broad Institute Genomics Platform"/>
            <consortium name="The Broad Institute Genome Sequencing Center for Infectious Disease"/>
            <person name="Wu L."/>
            <person name="Ma J."/>
        </authorList>
    </citation>
    <scope>NUCLEOTIDE SEQUENCE [LARGE SCALE GENOMIC DNA]</scope>
    <source>
        <strain evidence="3">KACC 12602</strain>
    </source>
</reference>
<dbReference type="EMBL" id="JBHSKT010000001">
    <property type="protein sequence ID" value="MFC5269442.1"/>
    <property type="molecule type" value="Genomic_DNA"/>
</dbReference>
<feature type="region of interest" description="Disordered" evidence="1">
    <location>
        <begin position="1"/>
        <end position="20"/>
    </location>
</feature>
<organism evidence="2 3">
    <name type="scientific">Adhaeribacter terreus</name>
    <dbReference type="NCBI Taxonomy" id="529703"/>
    <lineage>
        <taxon>Bacteria</taxon>
        <taxon>Pseudomonadati</taxon>
        <taxon>Bacteroidota</taxon>
        <taxon>Cytophagia</taxon>
        <taxon>Cytophagales</taxon>
        <taxon>Hymenobacteraceae</taxon>
        <taxon>Adhaeribacter</taxon>
    </lineage>
</organism>
<keyword evidence="3" id="KW-1185">Reference proteome</keyword>
<accession>A0ABW0E539</accession>
<comment type="caution">
    <text evidence="2">The sequence shown here is derived from an EMBL/GenBank/DDBJ whole genome shotgun (WGS) entry which is preliminary data.</text>
</comment>
<evidence type="ECO:0000313" key="3">
    <source>
        <dbReference type="Proteomes" id="UP001596161"/>
    </source>
</evidence>
<protein>
    <recommendedName>
        <fullName evidence="4">DUF2892 domain-containing protein</fullName>
    </recommendedName>
</protein>
<gene>
    <name evidence="2" type="ORF">ACFPIB_02395</name>
</gene>